<dbReference type="Proteomes" id="UP000247702">
    <property type="component" value="Unassembled WGS sequence"/>
</dbReference>
<feature type="domain" description="Helitron helicase-like" evidence="1">
    <location>
        <begin position="10"/>
        <end position="135"/>
    </location>
</feature>
<evidence type="ECO:0000259" key="1">
    <source>
        <dbReference type="Pfam" id="PF14214"/>
    </source>
</evidence>
<reference evidence="2 4" key="1">
    <citation type="submission" date="2017-11" db="EMBL/GenBank/DDBJ databases">
        <title>The genome of Rhizophagus clarus HR1 reveals common genetic basis of auxotrophy among arbuscular mycorrhizal fungi.</title>
        <authorList>
            <person name="Kobayashi Y."/>
        </authorList>
    </citation>
    <scope>NUCLEOTIDE SEQUENCE [LARGE SCALE GENOMIC DNA]</scope>
    <source>
        <strain evidence="2 4">HR1</strain>
    </source>
</reference>
<accession>A0A2Z6RG48</accession>
<dbReference type="InterPro" id="IPR025476">
    <property type="entry name" value="Helitron_helicase-like"/>
</dbReference>
<keyword evidence="4" id="KW-1185">Reference proteome</keyword>
<dbReference type="EMBL" id="BEXD01002105">
    <property type="protein sequence ID" value="GBB96994.1"/>
    <property type="molecule type" value="Genomic_DNA"/>
</dbReference>
<evidence type="ECO:0000313" key="2">
    <source>
        <dbReference type="EMBL" id="GBB96994.1"/>
    </source>
</evidence>
<organism evidence="2 4">
    <name type="scientific">Rhizophagus clarus</name>
    <dbReference type="NCBI Taxonomy" id="94130"/>
    <lineage>
        <taxon>Eukaryota</taxon>
        <taxon>Fungi</taxon>
        <taxon>Fungi incertae sedis</taxon>
        <taxon>Mucoromycota</taxon>
        <taxon>Glomeromycotina</taxon>
        <taxon>Glomeromycetes</taxon>
        <taxon>Glomerales</taxon>
        <taxon>Glomeraceae</taxon>
        <taxon>Rhizophagus</taxon>
    </lineage>
</organism>
<name>A0A2Z6RG48_9GLOM</name>
<evidence type="ECO:0000313" key="4">
    <source>
        <dbReference type="Proteomes" id="UP000247702"/>
    </source>
</evidence>
<sequence>MHWRALQEGRVYIKQNFTDAQITVADIQERIIQDDTHMANRIMHFSKGLCRSCQFWNLKHYELTDMIKQIKLQGLIFFTFSAADLHWPELYKLMPLSNNSEASDKTKLQNIIDNSHIVMWFFSKQFEIFFNDILKK</sequence>
<comment type="caution">
    <text evidence="2">The sequence shown here is derived from an EMBL/GenBank/DDBJ whole genome shotgun (WGS) entry which is preliminary data.</text>
</comment>
<dbReference type="AlphaFoldDB" id="A0A2Z6RG48"/>
<protein>
    <submittedName>
        <fullName evidence="3">Uncharacterized protein LOC107370453</fullName>
    </submittedName>
</protein>
<dbReference type="Proteomes" id="UP000615446">
    <property type="component" value="Unassembled WGS sequence"/>
</dbReference>
<evidence type="ECO:0000313" key="3">
    <source>
        <dbReference type="EMBL" id="GES73391.1"/>
    </source>
</evidence>
<proteinExistence type="predicted"/>
<dbReference type="EMBL" id="BLAL01000006">
    <property type="protein sequence ID" value="GES73391.1"/>
    <property type="molecule type" value="Genomic_DNA"/>
</dbReference>
<reference evidence="3" key="2">
    <citation type="submission" date="2019-10" db="EMBL/GenBank/DDBJ databases">
        <title>Conservation and host-specific expression of non-tandemly repeated heterogenous ribosome RNA gene in arbuscular mycorrhizal fungi.</title>
        <authorList>
            <person name="Maeda T."/>
            <person name="Kobayashi Y."/>
            <person name="Nakagawa T."/>
            <person name="Ezawa T."/>
            <person name="Yamaguchi K."/>
            <person name="Bino T."/>
            <person name="Nishimoto Y."/>
            <person name="Shigenobu S."/>
            <person name="Kawaguchi M."/>
        </authorList>
    </citation>
    <scope>NUCLEOTIDE SEQUENCE</scope>
    <source>
        <strain evidence="3">HR1</strain>
    </source>
</reference>
<dbReference type="OrthoDB" id="2427560at2759"/>
<dbReference type="Pfam" id="PF14214">
    <property type="entry name" value="Helitron_like_N"/>
    <property type="match status" value="1"/>
</dbReference>
<gene>
    <name evidence="3" type="ORF">RCL2_000093100</name>
    <name evidence="2" type="ORF">RclHR1_28930001</name>
</gene>